<feature type="compositionally biased region" description="Basic residues" evidence="1">
    <location>
        <begin position="41"/>
        <end position="51"/>
    </location>
</feature>
<dbReference type="STRING" id="757424.Hsero_2659"/>
<reference evidence="2 3" key="1">
    <citation type="submission" date="2010-04" db="EMBL/GenBank/DDBJ databases">
        <title>The genome of Herbaspirillum seropedicae SmR1, an endophytic, nitrogen-fixing, plant-growth promoting beta-Proteobacteria.</title>
        <authorList>
            <person name="Pedrosa F.O."/>
            <person name="Monteiro R.A."/>
            <person name="Wassem R."/>
            <person name="Cruz L.M."/>
            <person name="Ayub R.A."/>
            <person name="Colauto N.B."/>
            <person name="Fernandez M.A."/>
            <person name="Fungaro M.H.P."/>
            <person name="Grisard E.C."/>
            <person name="Hungria M."/>
            <person name="Madeira H.M.F."/>
            <person name="Nodari R.O."/>
            <person name="Osaku C.A."/>
            <person name="Petzl-Erler M.L."/>
            <person name="Terenzi H."/>
            <person name="Vieira L.G.E."/>
            <person name="Almeida M.I.M."/>
            <person name="Alves L.R."/>
            <person name="Arantes O.M.N."/>
            <person name="Balsanelli E."/>
            <person name="Barcellos F.G."/>
            <person name="Baura V.A."/>
            <person name="Binde D.R."/>
            <person name="Campo R.J."/>
            <person name="Chubatsu L.S."/>
            <person name="Chueire L.M.O."/>
            <person name="Ciferri R.R."/>
            <person name="Correa L.C."/>
            <person name="da Conceicao Silva J.L."/>
            <person name="Dabul A.N.G."/>
            <person name="Dambros B.P."/>
            <person name="Faoro H."/>
            <person name="Favetti A."/>
            <person name="Friedermann G."/>
            <person name="Furlaneto M.C."/>
            <person name="Gasques L.S."/>
            <person name="Gimenes C.C.T."/>
            <person name="Gioppo N.M.R."/>
            <person name="Glienke-Blanco C."/>
            <person name="Godoy L.P."/>
            <person name="Guerra M.P."/>
            <person name="Karp S."/>
            <person name="Kava-Cordeiro V."/>
            <person name="Margarido V.P."/>
            <person name="Mathioni S.M."/>
            <person name="Menck-Soares M.A."/>
            <person name="Murace N.K."/>
            <person name="Nicolas M.F."/>
            <person name="Oliveira C.E.C."/>
            <person name="Pagnan N.A.B."/>
            <person name="Pamphile J.A."/>
            <person name="Patussi E.V."/>
            <person name="Pereira L.F.P."/>
            <person name="Pereira-Ferrari L."/>
            <person name="Pinto F.G.S."/>
            <person name="Precoma C."/>
            <person name="Prioli A.J."/>
            <person name="Prioli S.M.A.P."/>
            <person name="Raittz R.T."/>
            <person name="Ramos H.J.O."/>
            <person name="Ribeiro E.M.S.F."/>
            <person name="Rigo L.U."/>
            <person name="Rocha C.L.M.S.C."/>
            <person name="Rocha S.N."/>
            <person name="Santos K."/>
            <person name="Satori D."/>
            <person name="Silva A.G."/>
            <person name="Simao R.C.G."/>
            <person name="Soares M.A.M."/>
            <person name="Souza E.M."/>
            <person name="Steffens M.B.R."/>
            <person name="Steindel M."/>
            <person name="Tadra-Sfeir M.Z."/>
            <person name="Takahashi E.K."/>
            <person name="Torres R.A."/>
            <person name="Valle J.S."/>
            <person name="Vernal J.I."/>
            <person name="Vilas-Boas L.A."/>
            <person name="Watanabe M.A.E."/>
            <person name="Weiss V.A."/>
            <person name="Yates M.A."/>
            <person name="Souza E.M."/>
        </authorList>
    </citation>
    <scope>NUCLEOTIDE SEQUENCE [LARGE SCALE GENOMIC DNA]</scope>
    <source>
        <strain evidence="2 3">SmR1</strain>
    </source>
</reference>
<evidence type="ECO:0000256" key="1">
    <source>
        <dbReference type="SAM" id="MobiDB-lite"/>
    </source>
</evidence>
<evidence type="ECO:0000313" key="2">
    <source>
        <dbReference type="EMBL" id="ADJ64155.1"/>
    </source>
</evidence>
<dbReference type="InterPro" id="IPR012667">
    <property type="entry name" value="CbtB_put"/>
</dbReference>
<accession>D8IXQ3</accession>
<dbReference type="AlphaFoldDB" id="D8IXQ3"/>
<dbReference type="EMBL" id="CP002039">
    <property type="protein sequence ID" value="ADJ64155.1"/>
    <property type="molecule type" value="Genomic_DNA"/>
</dbReference>
<dbReference type="HOGENOM" id="CLU_1364647_0_0_4"/>
<feature type="compositionally biased region" description="Polar residues" evidence="1">
    <location>
        <begin position="123"/>
        <end position="145"/>
    </location>
</feature>
<sequence>MKWVLALLLVLRAQPRTELKREAGAARMDASVHESMGQGRRCPRNGKRGRTRTTPLCHQHGKAPVREAPGFIPSARRPASGKILECIAEGDHADSFPCFRPAFPGVACGRQDRAWALDAGSPPVSSSTQGKHMSTTSGLNASPTVETTQAGSHVWRDRIAPALLALALGVALIYGAGFASKVELHNAAHDGRHSAGFPCH</sequence>
<feature type="region of interest" description="Disordered" evidence="1">
    <location>
        <begin position="22"/>
        <end position="73"/>
    </location>
</feature>
<dbReference type="NCBIfam" id="TIGR02459">
    <property type="entry name" value="CbtB"/>
    <property type="match status" value="1"/>
</dbReference>
<organism evidence="2 3">
    <name type="scientific">Herbaspirillum seropedicae (strain SmR1)</name>
    <dbReference type="NCBI Taxonomy" id="757424"/>
    <lineage>
        <taxon>Bacteria</taxon>
        <taxon>Pseudomonadati</taxon>
        <taxon>Pseudomonadota</taxon>
        <taxon>Betaproteobacteria</taxon>
        <taxon>Burkholderiales</taxon>
        <taxon>Oxalobacteraceae</taxon>
        <taxon>Herbaspirillum</taxon>
    </lineage>
</organism>
<keyword evidence="3" id="KW-1185">Reference proteome</keyword>
<dbReference type="KEGG" id="hse:Hsero_2659"/>
<name>D8IXQ3_HERSS</name>
<evidence type="ECO:0008006" key="4">
    <source>
        <dbReference type="Google" id="ProtNLM"/>
    </source>
</evidence>
<dbReference type="Proteomes" id="UP000000329">
    <property type="component" value="Chromosome"/>
</dbReference>
<dbReference type="Pfam" id="PF09489">
    <property type="entry name" value="CbtB"/>
    <property type="match status" value="1"/>
</dbReference>
<protein>
    <recommendedName>
        <fullName evidence="4">CbtB-domain containing protein</fullName>
    </recommendedName>
</protein>
<evidence type="ECO:0000313" key="3">
    <source>
        <dbReference type="Proteomes" id="UP000000329"/>
    </source>
</evidence>
<feature type="region of interest" description="Disordered" evidence="1">
    <location>
        <begin position="119"/>
        <end position="145"/>
    </location>
</feature>
<proteinExistence type="predicted"/>
<gene>
    <name evidence="2" type="ordered locus">Hsero_2659</name>
</gene>